<dbReference type="InterPro" id="IPR032291">
    <property type="entry name" value="Abn2_C"/>
</dbReference>
<dbReference type="SUPFAM" id="SSF75005">
    <property type="entry name" value="Arabinanase/levansucrase/invertase"/>
    <property type="match status" value="1"/>
</dbReference>
<evidence type="ECO:0000313" key="10">
    <source>
        <dbReference type="EMBL" id="MUG45190.1"/>
    </source>
</evidence>
<dbReference type="Pfam" id="PF16369">
    <property type="entry name" value="GH43_C"/>
    <property type="match status" value="1"/>
</dbReference>
<evidence type="ECO:0000256" key="7">
    <source>
        <dbReference type="SAM" id="MobiDB-lite"/>
    </source>
</evidence>
<proteinExistence type="inferred from homology"/>
<dbReference type="PANTHER" id="PTHR43301">
    <property type="entry name" value="ARABINAN ENDO-1,5-ALPHA-L-ARABINOSIDASE"/>
    <property type="match status" value="1"/>
</dbReference>
<evidence type="ECO:0000313" key="11">
    <source>
        <dbReference type="Proteomes" id="UP000447876"/>
    </source>
</evidence>
<dbReference type="Gene3D" id="2.60.120.200">
    <property type="match status" value="2"/>
</dbReference>
<accession>A0A7X3CMG8</accession>
<dbReference type="EMBL" id="WNZW01000002">
    <property type="protein sequence ID" value="MUG45190.1"/>
    <property type="molecule type" value="Genomic_DNA"/>
</dbReference>
<reference evidence="10 11" key="1">
    <citation type="submission" date="2019-11" db="EMBL/GenBank/DDBJ databases">
        <title>Draft genome sequences of five Paenibacillus species of dairy origin.</title>
        <authorList>
            <person name="Olajide A.M."/>
            <person name="Chen S."/>
            <person name="Lapointe G."/>
        </authorList>
    </citation>
    <scope>NUCLEOTIDE SEQUENCE [LARGE SCALE GENOMIC DNA]</scope>
    <source>
        <strain evidence="10 11">12CR55</strain>
    </source>
</reference>
<dbReference type="CDD" id="cd18832">
    <property type="entry name" value="GH43_GsAbnA-like"/>
    <property type="match status" value="1"/>
</dbReference>
<keyword evidence="4" id="KW-0326">Glycosidase</keyword>
<feature type="chain" id="PRO_5030710612" evidence="8">
    <location>
        <begin position="28"/>
        <end position="1510"/>
    </location>
</feature>
<dbReference type="Pfam" id="PF20578">
    <property type="entry name" value="aBig_2"/>
    <property type="match status" value="1"/>
</dbReference>
<comment type="pathway">
    <text evidence="1">Glycan metabolism; L-arabinan degradation.</text>
</comment>
<dbReference type="Pfam" id="PF00395">
    <property type="entry name" value="SLH"/>
    <property type="match status" value="3"/>
</dbReference>
<feature type="compositionally biased region" description="Pro residues" evidence="7">
    <location>
        <begin position="480"/>
        <end position="492"/>
    </location>
</feature>
<dbReference type="OrthoDB" id="9801455at2"/>
<dbReference type="GO" id="GO:0005975">
    <property type="term" value="P:carbohydrate metabolic process"/>
    <property type="evidence" value="ECO:0007669"/>
    <property type="project" value="InterPro"/>
</dbReference>
<name>A0A7X3CMG8_9BACL</name>
<feature type="compositionally biased region" description="Basic and acidic residues" evidence="7">
    <location>
        <begin position="444"/>
        <end position="453"/>
    </location>
</feature>
<dbReference type="InterPro" id="IPR013320">
    <property type="entry name" value="ConA-like_dom_sf"/>
</dbReference>
<protein>
    <submittedName>
        <fullName evidence="10">Family 43 glycosylhydrolase</fullName>
    </submittedName>
</protein>
<feature type="site" description="Important for catalytic activity, responsible for pKa modulation of the active site Glu and correct orientation of both the proton donor and substrate" evidence="6">
    <location>
        <position position="687"/>
    </location>
</feature>
<feature type="signal peptide" evidence="8">
    <location>
        <begin position="1"/>
        <end position="27"/>
    </location>
</feature>
<comment type="caution">
    <text evidence="10">The sequence shown here is derived from an EMBL/GenBank/DDBJ whole genome shotgun (WGS) entry which is preliminary data.</text>
</comment>
<evidence type="ECO:0000256" key="2">
    <source>
        <dbReference type="ARBA" id="ARBA00009865"/>
    </source>
</evidence>
<feature type="compositionally biased region" description="Low complexity" evidence="7">
    <location>
        <begin position="458"/>
        <end position="479"/>
    </location>
</feature>
<dbReference type="GO" id="GO:0004553">
    <property type="term" value="F:hydrolase activity, hydrolyzing O-glycosyl compounds"/>
    <property type="evidence" value="ECO:0007669"/>
    <property type="project" value="InterPro"/>
</dbReference>
<dbReference type="PROSITE" id="PS51272">
    <property type="entry name" value="SLH"/>
    <property type="match status" value="3"/>
</dbReference>
<dbReference type="InterPro" id="IPR001119">
    <property type="entry name" value="SLH_dom"/>
</dbReference>
<keyword evidence="3 10" id="KW-0378">Hydrolase</keyword>
<dbReference type="InterPro" id="IPR046780">
    <property type="entry name" value="aBig_2"/>
</dbReference>
<evidence type="ECO:0000256" key="1">
    <source>
        <dbReference type="ARBA" id="ARBA00004834"/>
    </source>
</evidence>
<sequence length="1510" mass="162587">MNVKRIWDKLLAVILTLAMLMPAAAFAEYGGFAGSGSGGNSIGGVSDKSGISGVNAVSNVSDVSNTTDITDTDIKGHWAEKPFADWVQKGLIHGYGDGSFKPNQAITRAEFVTLVNKVFNFSPMNEISFKDMHAEDAYYSEIKKAITAGYLSGYEDGTVRPGAVITRQEAAVVLAKVFALQPSGSSGTAVQLQDGEELPSWSAPAVAALLIGGYASGYPDHTFRGGNPVTRAEALVLLGKLSGEIFNQEGTHSGGSYRNAVIHRGGIVLKNATIQGNLYLTEGIAEGDVTLYNVKVQGKVYANGGGENTVILADSEIREIVVNKRNGQIRLAAKGHTSVQQIIVQSSAKLEEKALADGAEGFMQVILDEALPKHSKVQLSGEFAEVEVRSLSHPELSLLQGLIKKLVLRQQAALNVHEGSVIEEVFIHVNKTIPVRGKGVIHSNDTRLVREDEGASVPGNGSTNTPGGSSSSSPSTSRPSPNPNPQPNPQPGGKPTFTEVSVHDPSIIKDGGTYYVFGSHIEAAKSADLMNWTRFTNGYETPGNVIFGDLSANLAGSFAWAGENDSDSKGGFSVWAPDVVWNEHYVNEDGTTGAYMMYYSASSTYIRSAIGYAVSKNIEGPYQYVDTIVYSGFTRNDAYDADSQVNKKWTNTNLQALIDNGILAGSNPNWFNSNGSYNNSMYPNAIDATLFTDSSGRLWMTYGSWSGGIFVLELDPQTGRAMYPGQDGVTADGRIIDRYFGTKIAGGYTKSGEGPYIIYDKATGYYFLNVTYGWLGADGGYNMRLFRATEPDGPYVDAAGNNAVLPGNTDNSPYGIKMIGNFLFERQVGEPGTGIGYGYASPGHNSVYFEEETGKYFLLFHTRFPQRGEAHELRVHQMFLNKDGWLVVAPERYAGERIQTANAGDIAGDYKFVNHGLAYSGNITPAVNVRLNENKTITGDVTGSWELRNGHQAVITVDGVTYDGVFVRQWDTALERETMTFTAISSSGETVWGIRQPDKSDEQIVGDVKSALELGDTSRVMTHLTLPTTGARGTVISWQTSDETVITDKGIISPPEVGEANLTATLTATMTKGTATATKTFEIVVVPIDPAYGLVAQYSFEGDLRNTAGNFGAGTVTGNRIDNTGGTITYHEGVKGKAAVFDGNSGIKLPDGLIASDRYSVAMWLNVEQHTQFATSFFGAKANNSWISLVPQSWDNNTMLWSGESWYDATTGSRIRANEWHHVAFTVDRGTVKVFVDGVQKFSGTGFPNVFTDEHGTFGLGVNWWDTPFKGMMDEVRIYDVPITAELVAKLSQEYAPDPVENAAELTAQFSFEDQLLDTAGSFGAGTVIGDMISSPSGGTISYEPGVTGKAAVFDGASGVLLPEGLISGDSYSVTMWVYAEELAPYTPVFFGAQTSDSWISFQPKGHDGVGNSAMLWAGSNWYDAGTGVNTVPREWTHFAFTVNKGHVTVYVNGEEKFTGTGFPDVFLDDQGTFSLGVNWWDAPFKGMIDELHIYKGVITADEVAALAHK</sequence>
<feature type="region of interest" description="Disordered" evidence="7">
    <location>
        <begin position="444"/>
        <end position="500"/>
    </location>
</feature>
<dbReference type="Gene3D" id="2.40.128.10">
    <property type="match status" value="1"/>
</dbReference>
<dbReference type="Gene3D" id="2.115.10.20">
    <property type="entry name" value="Glycosyl hydrolase domain, family 43"/>
    <property type="match status" value="1"/>
</dbReference>
<dbReference type="PANTHER" id="PTHR43301:SF3">
    <property type="entry name" value="ARABINAN ENDO-1,5-ALPHA-L-ARABINOSIDASE A-RELATED"/>
    <property type="match status" value="1"/>
</dbReference>
<evidence type="ECO:0000256" key="5">
    <source>
        <dbReference type="PIRSR" id="PIRSR606710-1"/>
    </source>
</evidence>
<feature type="domain" description="SLH" evidence="9">
    <location>
        <begin position="130"/>
        <end position="188"/>
    </location>
</feature>
<dbReference type="Pfam" id="PF13385">
    <property type="entry name" value="Laminin_G_3"/>
    <property type="match status" value="2"/>
</dbReference>
<feature type="active site" description="Proton acceptor" evidence="5">
    <location>
        <position position="504"/>
    </location>
</feature>
<evidence type="ECO:0000259" key="9">
    <source>
        <dbReference type="PROSITE" id="PS51272"/>
    </source>
</evidence>
<dbReference type="InterPro" id="IPR023296">
    <property type="entry name" value="Glyco_hydro_beta-prop_sf"/>
</dbReference>
<dbReference type="Proteomes" id="UP000447876">
    <property type="component" value="Unassembled WGS sequence"/>
</dbReference>
<evidence type="ECO:0000256" key="6">
    <source>
        <dbReference type="PIRSR" id="PIRSR606710-2"/>
    </source>
</evidence>
<feature type="domain" description="SLH" evidence="9">
    <location>
        <begin position="66"/>
        <end position="129"/>
    </location>
</feature>
<dbReference type="InterPro" id="IPR050727">
    <property type="entry name" value="GH43_arabinanases"/>
</dbReference>
<comment type="similarity">
    <text evidence="2">Belongs to the glycosyl hydrolase 43 family.</text>
</comment>
<gene>
    <name evidence="10" type="ORF">GNP95_09285</name>
</gene>
<evidence type="ECO:0000256" key="8">
    <source>
        <dbReference type="SAM" id="SignalP"/>
    </source>
</evidence>
<dbReference type="InterPro" id="IPR006710">
    <property type="entry name" value="Glyco_hydro_43"/>
</dbReference>
<feature type="active site" description="Proton donor" evidence="5">
    <location>
        <position position="753"/>
    </location>
</feature>
<organism evidence="10 11">
    <name type="scientific">Paenibacillus woosongensis</name>
    <dbReference type="NCBI Taxonomy" id="307580"/>
    <lineage>
        <taxon>Bacteria</taxon>
        <taxon>Bacillati</taxon>
        <taxon>Bacillota</taxon>
        <taxon>Bacilli</taxon>
        <taxon>Bacillales</taxon>
        <taxon>Paenibacillaceae</taxon>
        <taxon>Paenibacillus</taxon>
    </lineage>
</organism>
<evidence type="ECO:0000256" key="3">
    <source>
        <dbReference type="ARBA" id="ARBA00022801"/>
    </source>
</evidence>
<dbReference type="Pfam" id="PF04616">
    <property type="entry name" value="Glyco_hydro_43"/>
    <property type="match status" value="1"/>
</dbReference>
<feature type="domain" description="SLH" evidence="9">
    <location>
        <begin position="189"/>
        <end position="252"/>
    </location>
</feature>
<evidence type="ECO:0000256" key="4">
    <source>
        <dbReference type="ARBA" id="ARBA00023295"/>
    </source>
</evidence>
<keyword evidence="8" id="KW-0732">Signal</keyword>
<dbReference type="SUPFAM" id="SSF49899">
    <property type="entry name" value="Concanavalin A-like lectins/glucanases"/>
    <property type="match status" value="2"/>
</dbReference>